<proteinExistence type="inferred from homology"/>
<evidence type="ECO:0000256" key="11">
    <source>
        <dbReference type="NCBIfam" id="TIGR00665"/>
    </source>
</evidence>
<dbReference type="InterPro" id="IPR016136">
    <property type="entry name" value="DNA_helicase_N/primase_C"/>
</dbReference>
<comment type="catalytic activity">
    <reaction evidence="10 12">
        <text>ATP + H2O = ADP + phosphate + H(+)</text>
        <dbReference type="Rhea" id="RHEA:13065"/>
        <dbReference type="ChEBI" id="CHEBI:15377"/>
        <dbReference type="ChEBI" id="CHEBI:15378"/>
        <dbReference type="ChEBI" id="CHEBI:30616"/>
        <dbReference type="ChEBI" id="CHEBI:43474"/>
        <dbReference type="ChEBI" id="CHEBI:456216"/>
        <dbReference type="EC" id="5.6.2.3"/>
    </reaction>
</comment>
<accession>A0ABP7EP55</accession>
<keyword evidence="6 12" id="KW-0347">Helicase</keyword>
<evidence type="ECO:0000256" key="3">
    <source>
        <dbReference type="ARBA" id="ARBA00022705"/>
    </source>
</evidence>
<protein>
    <recommendedName>
        <fullName evidence="11 12">Replicative DNA helicase</fullName>
        <ecNumber evidence="11 12">5.6.2.3</ecNumber>
    </recommendedName>
</protein>
<evidence type="ECO:0000256" key="4">
    <source>
        <dbReference type="ARBA" id="ARBA00022741"/>
    </source>
</evidence>
<evidence type="ECO:0000313" key="14">
    <source>
        <dbReference type="EMBL" id="GAA3721570.1"/>
    </source>
</evidence>
<dbReference type="CDD" id="cd00984">
    <property type="entry name" value="DnaB_C"/>
    <property type="match status" value="1"/>
</dbReference>
<dbReference type="EMBL" id="BAABCK010000019">
    <property type="protein sequence ID" value="GAA3721570.1"/>
    <property type="molecule type" value="Genomic_DNA"/>
</dbReference>
<dbReference type="InterPro" id="IPR036185">
    <property type="entry name" value="DNA_heli_DnaB-like_N_sf"/>
</dbReference>
<dbReference type="Gene3D" id="1.10.860.10">
    <property type="entry name" value="DNAb Helicase, Chain A"/>
    <property type="match status" value="1"/>
</dbReference>
<dbReference type="InterPro" id="IPR027417">
    <property type="entry name" value="P-loop_NTPase"/>
</dbReference>
<dbReference type="InterPro" id="IPR003593">
    <property type="entry name" value="AAA+_ATPase"/>
</dbReference>
<comment type="similarity">
    <text evidence="1 12">Belongs to the helicase family. DnaB subfamily.</text>
</comment>
<dbReference type="EC" id="5.6.2.3" evidence="11 12"/>
<dbReference type="PROSITE" id="PS51199">
    <property type="entry name" value="SF4_HELICASE"/>
    <property type="match status" value="1"/>
</dbReference>
<evidence type="ECO:0000256" key="6">
    <source>
        <dbReference type="ARBA" id="ARBA00022806"/>
    </source>
</evidence>
<reference evidence="15" key="1">
    <citation type="journal article" date="2019" name="Int. J. Syst. Evol. Microbiol.">
        <title>The Global Catalogue of Microorganisms (GCM) 10K type strain sequencing project: providing services to taxonomists for standard genome sequencing and annotation.</title>
        <authorList>
            <consortium name="The Broad Institute Genomics Platform"/>
            <consortium name="The Broad Institute Genome Sequencing Center for Infectious Disease"/>
            <person name="Wu L."/>
            <person name="Ma J."/>
        </authorList>
    </citation>
    <scope>NUCLEOTIDE SEQUENCE [LARGE SCALE GENOMIC DNA]</scope>
    <source>
        <strain evidence="15">JCM 16981</strain>
    </source>
</reference>
<evidence type="ECO:0000256" key="2">
    <source>
        <dbReference type="ARBA" id="ARBA00022515"/>
    </source>
</evidence>
<dbReference type="Pfam" id="PF00772">
    <property type="entry name" value="DnaB"/>
    <property type="match status" value="1"/>
</dbReference>
<dbReference type="PANTHER" id="PTHR30153:SF2">
    <property type="entry name" value="REPLICATIVE DNA HELICASE"/>
    <property type="match status" value="1"/>
</dbReference>
<keyword evidence="4 12" id="KW-0547">Nucleotide-binding</keyword>
<keyword evidence="7 12" id="KW-0067">ATP-binding</keyword>
<evidence type="ECO:0000259" key="13">
    <source>
        <dbReference type="PROSITE" id="PS51199"/>
    </source>
</evidence>
<evidence type="ECO:0000256" key="1">
    <source>
        <dbReference type="ARBA" id="ARBA00008428"/>
    </source>
</evidence>
<keyword evidence="15" id="KW-1185">Reference proteome</keyword>
<name>A0ABP7EP55_9STAP</name>
<evidence type="ECO:0000256" key="5">
    <source>
        <dbReference type="ARBA" id="ARBA00022801"/>
    </source>
</evidence>
<comment type="function">
    <text evidence="12">The main replicative DNA helicase, it participates in initiation and elongation during chromosome replication. Travels ahead of the DNA replisome, separating dsDNA into templates for DNA synthesis. A processive ATP-dependent 5'-3' DNA helicase it has DNA-dependent ATPase activity.</text>
</comment>
<comment type="caution">
    <text evidence="14">The sequence shown here is derived from an EMBL/GenBank/DDBJ whole genome shotgun (WGS) entry which is preliminary data.</text>
</comment>
<dbReference type="SMART" id="SM00382">
    <property type="entry name" value="AAA"/>
    <property type="match status" value="1"/>
</dbReference>
<dbReference type="Proteomes" id="UP001500920">
    <property type="component" value="Unassembled WGS sequence"/>
</dbReference>
<keyword evidence="5 12" id="KW-0378">Hydrolase</keyword>
<evidence type="ECO:0000256" key="10">
    <source>
        <dbReference type="ARBA" id="ARBA00048954"/>
    </source>
</evidence>
<sequence>MDIHQQMPHNMEAEQSVLGAILINPEIFISTAETLDPEDFYRSEHRHIYQAMGILSENHQNIDVVTLIDQLKSMEVLNSVGGPRYLAELSNVVPTSRNAAFYVDIVAKYALKRKLIQTAEEIANEGFSEDAEIEDLLTEAESRIMSISESRRNEGFKSMKSVVHEVYEQVEARAGQTDTTTGIPTGYRDLDFMTSGFNRNDLIILAARPSMGKTAFALNIAGHAGTSAENHTVAIFSLEMGADQLVSRMISSQGMIDATKLRQGNLGHDDWDNFTTAISSLAESKIFIDDSPGIRVNDIRSKCMRLKQEHGLDMVIIDYLQLIQGSSSKRSDNRQQEVSEISRMLKALAREMECPVIALSQLSRSVETRQDKRPMMSDLRESGSIEQDADIVAFLYREDYYTRGDGEEEAEGAQKEQDEIEIILAKHRNGPTGTVKLIFNKSYSSFFDQDNRGYDDGYIPPN</sequence>
<feature type="domain" description="SF4 helicase" evidence="13">
    <location>
        <begin position="176"/>
        <end position="453"/>
    </location>
</feature>
<organism evidence="14 15">
    <name type="scientific">Salinicoccus jeotgali</name>
    <dbReference type="NCBI Taxonomy" id="381634"/>
    <lineage>
        <taxon>Bacteria</taxon>
        <taxon>Bacillati</taxon>
        <taxon>Bacillota</taxon>
        <taxon>Bacilli</taxon>
        <taxon>Bacillales</taxon>
        <taxon>Staphylococcaceae</taxon>
        <taxon>Salinicoccus</taxon>
    </lineage>
</organism>
<dbReference type="SUPFAM" id="SSF52540">
    <property type="entry name" value="P-loop containing nucleoside triphosphate hydrolases"/>
    <property type="match status" value="1"/>
</dbReference>
<dbReference type="NCBIfam" id="NF004384">
    <property type="entry name" value="PRK05748.1"/>
    <property type="match status" value="1"/>
</dbReference>
<keyword evidence="9" id="KW-0413">Isomerase</keyword>
<evidence type="ECO:0000313" key="15">
    <source>
        <dbReference type="Proteomes" id="UP001500920"/>
    </source>
</evidence>
<evidence type="ECO:0000256" key="12">
    <source>
        <dbReference type="RuleBase" id="RU362085"/>
    </source>
</evidence>
<dbReference type="NCBIfam" id="TIGR00665">
    <property type="entry name" value="DnaB"/>
    <property type="match status" value="1"/>
</dbReference>
<dbReference type="InterPro" id="IPR007693">
    <property type="entry name" value="DNA_helicase_DnaB-like_N"/>
</dbReference>
<keyword evidence="3 12" id="KW-0235">DNA replication</keyword>
<evidence type="ECO:0000256" key="7">
    <source>
        <dbReference type="ARBA" id="ARBA00022840"/>
    </source>
</evidence>
<evidence type="ECO:0000256" key="9">
    <source>
        <dbReference type="ARBA" id="ARBA00023235"/>
    </source>
</evidence>
<evidence type="ECO:0000256" key="8">
    <source>
        <dbReference type="ARBA" id="ARBA00023125"/>
    </source>
</evidence>
<dbReference type="GO" id="GO:0004386">
    <property type="term" value="F:helicase activity"/>
    <property type="evidence" value="ECO:0007669"/>
    <property type="project" value="UniProtKB-KW"/>
</dbReference>
<dbReference type="InterPro" id="IPR007692">
    <property type="entry name" value="DNA_helicase_DnaB"/>
</dbReference>
<keyword evidence="8 12" id="KW-0238">DNA-binding</keyword>
<gene>
    <name evidence="14" type="primary">dnaB</name>
    <name evidence="14" type="ORF">GCM10022378_09540</name>
</gene>
<dbReference type="InterPro" id="IPR007694">
    <property type="entry name" value="DNA_helicase_DnaB-like_C"/>
</dbReference>
<keyword evidence="2 12" id="KW-0639">Primosome</keyword>
<dbReference type="Gene3D" id="3.40.50.300">
    <property type="entry name" value="P-loop containing nucleotide triphosphate hydrolases"/>
    <property type="match status" value="1"/>
</dbReference>
<dbReference type="PANTHER" id="PTHR30153">
    <property type="entry name" value="REPLICATIVE DNA HELICASE DNAB"/>
    <property type="match status" value="1"/>
</dbReference>
<dbReference type="SUPFAM" id="SSF48024">
    <property type="entry name" value="N-terminal domain of DnaB helicase"/>
    <property type="match status" value="1"/>
</dbReference>
<dbReference type="Pfam" id="PF03796">
    <property type="entry name" value="DnaB_C"/>
    <property type="match status" value="1"/>
</dbReference>